<dbReference type="EMBL" id="NFEZ01000004">
    <property type="protein sequence ID" value="PLT44905.1"/>
    <property type="molecule type" value="Genomic_DNA"/>
</dbReference>
<comment type="caution">
    <text evidence="1">The sequence shown here is derived from an EMBL/GenBank/DDBJ whole genome shotgun (WGS) entry which is preliminary data.</text>
</comment>
<evidence type="ECO:0000313" key="2">
    <source>
        <dbReference type="Proteomes" id="UP000234789"/>
    </source>
</evidence>
<accession>A0A2N5N3I9</accession>
<proteinExistence type="predicted"/>
<protein>
    <submittedName>
        <fullName evidence="1">Uncharacterized protein</fullName>
    </submittedName>
</protein>
<dbReference type="AlphaFoldDB" id="A0A2N5N3I9"/>
<dbReference type="Proteomes" id="UP000234789">
    <property type="component" value="Unassembled WGS sequence"/>
</dbReference>
<gene>
    <name evidence="1" type="ORF">B8V81_3336</name>
</gene>
<name>A0A2N5N3I9_9BACL</name>
<reference evidence="1 2" key="1">
    <citation type="submission" date="2017-05" db="EMBL/GenBank/DDBJ databases">
        <title>Functional genome analysis of Paenibacillus pasadenensis strain R16: insights on endophytic life style and antifungal activity.</title>
        <authorList>
            <person name="Passera A."/>
            <person name="Marcolungo L."/>
            <person name="Casati P."/>
            <person name="Brasca M."/>
            <person name="Quaglino F."/>
            <person name="Delledonne M."/>
        </authorList>
    </citation>
    <scope>NUCLEOTIDE SEQUENCE [LARGE SCALE GENOMIC DNA]</scope>
    <source>
        <strain evidence="1 2">R16</strain>
    </source>
</reference>
<keyword evidence="2" id="KW-1185">Reference proteome</keyword>
<organism evidence="1 2">
    <name type="scientific">Paenibacillus pasadenensis</name>
    <dbReference type="NCBI Taxonomy" id="217090"/>
    <lineage>
        <taxon>Bacteria</taxon>
        <taxon>Bacillati</taxon>
        <taxon>Bacillota</taxon>
        <taxon>Bacilli</taxon>
        <taxon>Bacillales</taxon>
        <taxon>Paenibacillaceae</taxon>
        <taxon>Paenibacillus</taxon>
    </lineage>
</organism>
<evidence type="ECO:0000313" key="1">
    <source>
        <dbReference type="EMBL" id="PLT44905.1"/>
    </source>
</evidence>
<sequence>MKEKIAGHPPDHDLLAIHAAVLNGGESAGYIADHKKKQVQTVELPLKRIRIPDGDKPDDAFFILKQARNLFV</sequence>